<dbReference type="InterPro" id="IPR020843">
    <property type="entry name" value="ER"/>
</dbReference>
<protein>
    <submittedName>
        <fullName evidence="6">Chaperonin 10-like protein</fullName>
    </submittedName>
</protein>
<evidence type="ECO:0000256" key="4">
    <source>
        <dbReference type="ARBA" id="ARBA00023002"/>
    </source>
</evidence>
<dbReference type="InterPro" id="IPR047122">
    <property type="entry name" value="Trans-enoyl_RdTase-like"/>
</dbReference>
<evidence type="ECO:0000256" key="3">
    <source>
        <dbReference type="ARBA" id="ARBA00022857"/>
    </source>
</evidence>
<sequence>MSFNRAAFLLAARKTPLEIQQAPYPSPDPGTIVVRNHAVAINPVDWKLQSFEIFPLKYPFILGEDVAGEVIAIGSGVTNFTIGQRVIGHCKNFTAGDNRYSGFQNFTVLSATLTAPLPPSISYEEAVVLPVSVSTAAAGLFQKDYLNLPHPSLSPQSLGQTVLIWGGSSSVGISAVQLAHAAGVEVITTASPRNHALLKNLGVSRVFDHRSPTVVDDIVAALENKHVVGAYDCISEDQTQRACAEILESSNAARKILVYTNDVSTPEGLPSSVTSKGIFCLTVEDNEVGPAVWADYLPQALECGQFKPLPEPLVIGTGLECIQTAMERNMAGMSALKAVVKLV</sequence>
<dbReference type="SMART" id="SM00829">
    <property type="entry name" value="PKS_ER"/>
    <property type="match status" value="1"/>
</dbReference>
<keyword evidence="4" id="KW-0560">Oxidoreductase</keyword>
<keyword evidence="3" id="KW-0521">NADP</keyword>
<dbReference type="GO" id="GO:0016651">
    <property type="term" value="F:oxidoreductase activity, acting on NAD(P)H"/>
    <property type="evidence" value="ECO:0007669"/>
    <property type="project" value="InterPro"/>
</dbReference>
<dbReference type="PANTHER" id="PTHR45348:SF2">
    <property type="entry name" value="ZINC-TYPE ALCOHOL DEHYDROGENASE-LIKE PROTEIN C2E1P3.01"/>
    <property type="match status" value="1"/>
</dbReference>
<dbReference type="SUPFAM" id="SSF50129">
    <property type="entry name" value="GroES-like"/>
    <property type="match status" value="1"/>
</dbReference>
<accession>A0A5N6TCG2</accession>
<comment type="similarity">
    <text evidence="1">Belongs to the zinc-containing alcohol dehydrogenase family.</text>
</comment>
<dbReference type="Gene3D" id="3.40.50.720">
    <property type="entry name" value="NAD(P)-binding Rossmann-like Domain"/>
    <property type="match status" value="1"/>
</dbReference>
<feature type="domain" description="Enoyl reductase (ER)" evidence="5">
    <location>
        <begin position="14"/>
        <end position="340"/>
    </location>
</feature>
<dbReference type="Proteomes" id="UP000325672">
    <property type="component" value="Unassembled WGS sequence"/>
</dbReference>
<reference evidence="6 7" key="1">
    <citation type="submission" date="2019-04" db="EMBL/GenBank/DDBJ databases">
        <title>Friends and foes A comparative genomics study of 23 Aspergillus species from section Flavi.</title>
        <authorList>
            <consortium name="DOE Joint Genome Institute"/>
            <person name="Kjaerbolling I."/>
            <person name="Vesth T."/>
            <person name="Frisvad J.C."/>
            <person name="Nybo J.L."/>
            <person name="Theobald S."/>
            <person name="Kildgaard S."/>
            <person name="Isbrandt T."/>
            <person name="Kuo A."/>
            <person name="Sato A."/>
            <person name="Lyhne E.K."/>
            <person name="Kogle M.E."/>
            <person name="Wiebenga A."/>
            <person name="Kun R.S."/>
            <person name="Lubbers R.J."/>
            <person name="Makela M.R."/>
            <person name="Barry K."/>
            <person name="Chovatia M."/>
            <person name="Clum A."/>
            <person name="Daum C."/>
            <person name="Haridas S."/>
            <person name="He G."/>
            <person name="LaButti K."/>
            <person name="Lipzen A."/>
            <person name="Mondo S."/>
            <person name="Riley R."/>
            <person name="Salamov A."/>
            <person name="Simmons B.A."/>
            <person name="Magnuson J.K."/>
            <person name="Henrissat B."/>
            <person name="Mortensen U.H."/>
            <person name="Larsen T.O."/>
            <person name="Devries R.P."/>
            <person name="Grigoriev I.V."/>
            <person name="Machida M."/>
            <person name="Baker S.E."/>
            <person name="Andersen M.R."/>
        </authorList>
    </citation>
    <scope>NUCLEOTIDE SEQUENCE [LARGE SCALE GENOMIC DNA]</scope>
    <source>
        <strain evidence="6 7">CBS 117625</strain>
    </source>
</reference>
<dbReference type="Pfam" id="PF08240">
    <property type="entry name" value="ADH_N"/>
    <property type="match status" value="1"/>
</dbReference>
<evidence type="ECO:0000256" key="2">
    <source>
        <dbReference type="ARBA" id="ARBA00022741"/>
    </source>
</evidence>
<keyword evidence="7" id="KW-1185">Reference proteome</keyword>
<dbReference type="InterPro" id="IPR013149">
    <property type="entry name" value="ADH-like_C"/>
</dbReference>
<name>A0A5N6TCG2_ASPPS</name>
<gene>
    <name evidence="6" type="ORF">BDV38DRAFT_289739</name>
</gene>
<dbReference type="Pfam" id="PF00107">
    <property type="entry name" value="ADH_zinc_N"/>
    <property type="match status" value="1"/>
</dbReference>
<dbReference type="RefSeq" id="XP_031920020.1">
    <property type="nucleotide sequence ID" value="XM_032061325.1"/>
</dbReference>
<dbReference type="InterPro" id="IPR013154">
    <property type="entry name" value="ADH-like_N"/>
</dbReference>
<dbReference type="OrthoDB" id="48317at2759"/>
<dbReference type="CDD" id="cd08249">
    <property type="entry name" value="enoyl_reductase_like"/>
    <property type="match status" value="1"/>
</dbReference>
<evidence type="ECO:0000313" key="6">
    <source>
        <dbReference type="EMBL" id="KAE8143957.1"/>
    </source>
</evidence>
<organism evidence="6 7">
    <name type="scientific">Aspergillus pseudotamarii</name>
    <dbReference type="NCBI Taxonomy" id="132259"/>
    <lineage>
        <taxon>Eukaryota</taxon>
        <taxon>Fungi</taxon>
        <taxon>Dikarya</taxon>
        <taxon>Ascomycota</taxon>
        <taxon>Pezizomycotina</taxon>
        <taxon>Eurotiomycetes</taxon>
        <taxon>Eurotiomycetidae</taxon>
        <taxon>Eurotiales</taxon>
        <taxon>Aspergillaceae</taxon>
        <taxon>Aspergillus</taxon>
        <taxon>Aspergillus subgen. Circumdati</taxon>
    </lineage>
</organism>
<dbReference type="GeneID" id="43645535"/>
<dbReference type="AlphaFoldDB" id="A0A5N6TCG2"/>
<dbReference type="Gene3D" id="3.90.180.10">
    <property type="entry name" value="Medium-chain alcohol dehydrogenases, catalytic domain"/>
    <property type="match status" value="1"/>
</dbReference>
<dbReference type="PANTHER" id="PTHR45348">
    <property type="entry name" value="HYPOTHETICAL OXIDOREDUCTASE (EUROFUNG)"/>
    <property type="match status" value="1"/>
</dbReference>
<evidence type="ECO:0000259" key="5">
    <source>
        <dbReference type="SMART" id="SM00829"/>
    </source>
</evidence>
<dbReference type="SUPFAM" id="SSF51735">
    <property type="entry name" value="NAD(P)-binding Rossmann-fold domains"/>
    <property type="match status" value="1"/>
</dbReference>
<keyword evidence="2" id="KW-0547">Nucleotide-binding</keyword>
<proteinExistence type="inferred from homology"/>
<evidence type="ECO:0000256" key="1">
    <source>
        <dbReference type="ARBA" id="ARBA00008072"/>
    </source>
</evidence>
<dbReference type="EMBL" id="ML743551">
    <property type="protein sequence ID" value="KAE8143957.1"/>
    <property type="molecule type" value="Genomic_DNA"/>
</dbReference>
<dbReference type="GO" id="GO:0000166">
    <property type="term" value="F:nucleotide binding"/>
    <property type="evidence" value="ECO:0007669"/>
    <property type="project" value="UniProtKB-KW"/>
</dbReference>
<evidence type="ECO:0000313" key="7">
    <source>
        <dbReference type="Proteomes" id="UP000325672"/>
    </source>
</evidence>
<dbReference type="InterPro" id="IPR036291">
    <property type="entry name" value="NAD(P)-bd_dom_sf"/>
</dbReference>
<dbReference type="InterPro" id="IPR011032">
    <property type="entry name" value="GroES-like_sf"/>
</dbReference>